<dbReference type="Pfam" id="PF07336">
    <property type="entry name" value="ABATE"/>
    <property type="match status" value="1"/>
</dbReference>
<evidence type="ECO:0000313" key="3">
    <source>
        <dbReference type="Proteomes" id="UP000466586"/>
    </source>
</evidence>
<comment type="caution">
    <text evidence="2">The sequence shown here is derived from an EMBL/GenBank/DDBJ whole genome shotgun (WGS) entry which is preliminary data.</text>
</comment>
<dbReference type="PANTHER" id="PTHR35525:SF3">
    <property type="entry name" value="BLL6575 PROTEIN"/>
    <property type="match status" value="1"/>
</dbReference>
<dbReference type="InterPro" id="IPR021005">
    <property type="entry name" value="Znf_CGNR"/>
</dbReference>
<dbReference type="Pfam" id="PF11706">
    <property type="entry name" value="zf-CGNR"/>
    <property type="match status" value="1"/>
</dbReference>
<gene>
    <name evidence="2" type="ORF">GS399_10955</name>
</gene>
<dbReference type="Proteomes" id="UP000466586">
    <property type="component" value="Unassembled WGS sequence"/>
</dbReference>
<accession>A0A7K1YBM6</accession>
<dbReference type="Gene3D" id="1.10.3300.10">
    <property type="entry name" value="Jann2411-like domain"/>
    <property type="match status" value="1"/>
</dbReference>
<dbReference type="InterPro" id="IPR010852">
    <property type="entry name" value="ABATE"/>
</dbReference>
<sequence>MKLESIPEMKLVGGAACLDFINSGYNESENLITERLHSYQDLLLLIRKCGLINEIEFSELKRTATASVQEAERILAEAIKVRTVFYRVFFLLTNDRAKELDNGLLKKFNKILNEPAKPQYTLAGNQLALENKDKQAGLRLPLDLFIRSASDLLTNKNQRLIKKCCGCEWFFLDETKNHSRKWCDMQDCGSIAKSKRYYHRKKDKKT</sequence>
<dbReference type="AlphaFoldDB" id="A0A7K1YBM6"/>
<reference evidence="2 3" key="1">
    <citation type="submission" date="2019-11" db="EMBL/GenBank/DDBJ databases">
        <title>Pedobacter sp. HMF7647 Genome sequencing and assembly.</title>
        <authorList>
            <person name="Kang H."/>
            <person name="Kim H."/>
            <person name="Joh K."/>
        </authorList>
    </citation>
    <scope>NUCLEOTIDE SEQUENCE [LARGE SCALE GENOMIC DNA]</scope>
    <source>
        <strain evidence="2 3">HMF7647</strain>
    </source>
</reference>
<dbReference type="InterPro" id="IPR023286">
    <property type="entry name" value="ABATE_dom_sf"/>
</dbReference>
<evidence type="ECO:0000313" key="2">
    <source>
        <dbReference type="EMBL" id="MXV51489.1"/>
    </source>
</evidence>
<keyword evidence="3" id="KW-1185">Reference proteome</keyword>
<organism evidence="2 3">
    <name type="scientific">Hufsiella arboris</name>
    <dbReference type="NCBI Taxonomy" id="2695275"/>
    <lineage>
        <taxon>Bacteria</taxon>
        <taxon>Pseudomonadati</taxon>
        <taxon>Bacteroidota</taxon>
        <taxon>Sphingobacteriia</taxon>
        <taxon>Sphingobacteriales</taxon>
        <taxon>Sphingobacteriaceae</taxon>
        <taxon>Hufsiella</taxon>
    </lineage>
</organism>
<dbReference type="SUPFAM" id="SSF160904">
    <property type="entry name" value="Jann2411-like"/>
    <property type="match status" value="1"/>
</dbReference>
<feature type="domain" description="Zinc finger CGNR" evidence="1">
    <location>
        <begin position="163"/>
        <end position="201"/>
    </location>
</feature>
<evidence type="ECO:0000259" key="1">
    <source>
        <dbReference type="Pfam" id="PF11706"/>
    </source>
</evidence>
<name>A0A7K1YBM6_9SPHI</name>
<dbReference type="PANTHER" id="PTHR35525">
    <property type="entry name" value="BLL6575 PROTEIN"/>
    <property type="match status" value="1"/>
</dbReference>
<dbReference type="RefSeq" id="WP_160844657.1">
    <property type="nucleotide sequence ID" value="NZ_WVHT01000004.1"/>
</dbReference>
<dbReference type="EMBL" id="WVHT01000004">
    <property type="protein sequence ID" value="MXV51489.1"/>
    <property type="molecule type" value="Genomic_DNA"/>
</dbReference>
<protein>
    <recommendedName>
        <fullName evidence="1">Zinc finger CGNR domain-containing protein</fullName>
    </recommendedName>
</protein>
<proteinExistence type="predicted"/>